<keyword evidence="8" id="KW-0325">Glycoprotein</keyword>
<feature type="chain" id="PRO_5034554510" description="1,3-beta-glucanosyltransferase" evidence="10">
    <location>
        <begin position="21"/>
        <end position="515"/>
    </location>
</feature>
<dbReference type="EC" id="2.4.1.-" evidence="10"/>
<dbReference type="PANTHER" id="PTHR31468">
    <property type="entry name" value="1,3-BETA-GLUCANOSYLTRANSFERASE GAS1"/>
    <property type="match status" value="1"/>
</dbReference>
<evidence type="ECO:0000256" key="5">
    <source>
        <dbReference type="ARBA" id="ARBA00022729"/>
    </source>
</evidence>
<dbReference type="SUPFAM" id="SSF51445">
    <property type="entry name" value="(Trans)glycosidases"/>
    <property type="match status" value="1"/>
</dbReference>
<evidence type="ECO:0000313" key="12">
    <source>
        <dbReference type="EMBL" id="KAG2220739.1"/>
    </source>
</evidence>
<proteinExistence type="inferred from homology"/>
<dbReference type="Gene3D" id="3.20.20.80">
    <property type="entry name" value="Glycosidases"/>
    <property type="match status" value="1"/>
</dbReference>
<evidence type="ECO:0000256" key="2">
    <source>
        <dbReference type="ARBA" id="ARBA00004589"/>
    </source>
</evidence>
<keyword evidence="13" id="KW-1185">Reference proteome</keyword>
<sequence length="515" mass="57246">MQIASLGIICLIYAATVVNALHPIVIKDNKFFDSVTKNQFFIKGVAYQPRDGHTTDGNKDAIADPLADTTACARDAQLMQKLGLNVVRVYEVDPSKNHDQCMKSFADAGLYLLLDIATPKFSINRKTPEYDTRLYNAYRKTIDAFTKYDNMLAFIAGNEVTNDNTNTLASAYVKAAVRDMKKYIKTTKKNYIPVGYASNDDEFIREAIKDYFVCGDEDEQADFFGVNMYEWCGDSTYEKSGYADRTKEFANYHKPVFLSEYGCNLVTPREFTDVEALYGPQMTDVWSGGVVYEWSQENNNYGLVKIQDGKVELMEDYNYLQKELAKVNPKGVNMDAVSENQQGPQCPDQTENWKVSTKLPPTPSDGACSCMLDTLSCTASDQVSNTMSGNSSAVGDQIDMLCGLVSCDEISGDAENGRYGAFSYCSGTEKLSYLYNLYIQENKDGKCEFEGNAQITTPKRKDVKHCADIKTSMDSSGGDSSDQSSDSWAQPSYSTDPFISFTLLMLGALVFMAGR</sequence>
<evidence type="ECO:0000259" key="11">
    <source>
        <dbReference type="SMART" id="SM00768"/>
    </source>
</evidence>
<feature type="signal peptide" evidence="10">
    <location>
        <begin position="1"/>
        <end position="20"/>
    </location>
</feature>
<comment type="function">
    <text evidence="10">Splits internally a 1,3-beta-glucan molecule and transfers the newly generated reducing end (the donor) to the non-reducing end of another 1,3-beta-glucan molecule (the acceptor) forming a 1,3-beta linkage, resulting in the elongation of 1,3-beta-glucan chains in the cell wall.</text>
</comment>
<accession>A0A8H7RZG4</accession>
<keyword evidence="4 10" id="KW-0336">GPI-anchor</keyword>
<dbReference type="Proteomes" id="UP000646827">
    <property type="component" value="Unassembled WGS sequence"/>
</dbReference>
<dbReference type="InterPro" id="IPR012946">
    <property type="entry name" value="X8"/>
</dbReference>
<keyword evidence="9 10" id="KW-0449">Lipoprotein</keyword>
<protein>
    <recommendedName>
        <fullName evidence="10">1,3-beta-glucanosyltransferase</fullName>
        <ecNumber evidence="10">2.4.1.-</ecNumber>
    </recommendedName>
</protein>
<comment type="caution">
    <text evidence="12">The sequence shown here is derived from an EMBL/GenBank/DDBJ whole genome shotgun (WGS) entry which is preliminary data.</text>
</comment>
<dbReference type="InterPro" id="IPR017853">
    <property type="entry name" value="GH"/>
</dbReference>
<dbReference type="FunFam" id="3.20.20.80:FF:000038">
    <property type="entry name" value="1,3-beta-glucanosyltransferase"/>
    <property type="match status" value="1"/>
</dbReference>
<evidence type="ECO:0000256" key="9">
    <source>
        <dbReference type="ARBA" id="ARBA00023288"/>
    </source>
</evidence>
<dbReference type="OrthoDB" id="421038at2759"/>
<evidence type="ECO:0000256" key="4">
    <source>
        <dbReference type="ARBA" id="ARBA00022622"/>
    </source>
</evidence>
<dbReference type="GO" id="GO:0042124">
    <property type="term" value="F:1,3-beta-glucanosyltransferase activity"/>
    <property type="evidence" value="ECO:0007669"/>
    <property type="project" value="TreeGrafter"/>
</dbReference>
<evidence type="ECO:0000256" key="6">
    <source>
        <dbReference type="ARBA" id="ARBA00023136"/>
    </source>
</evidence>
<dbReference type="Gene3D" id="1.20.58.1040">
    <property type="match status" value="1"/>
</dbReference>
<evidence type="ECO:0000256" key="7">
    <source>
        <dbReference type="ARBA" id="ARBA00023157"/>
    </source>
</evidence>
<evidence type="ECO:0000256" key="1">
    <source>
        <dbReference type="ARBA" id="ARBA00004196"/>
    </source>
</evidence>
<gene>
    <name evidence="12" type="ORF">INT45_007351</name>
</gene>
<reference evidence="12 13" key="1">
    <citation type="submission" date="2020-12" db="EMBL/GenBank/DDBJ databases">
        <title>Metabolic potential, ecology and presence of endohyphal bacteria is reflected in genomic diversity of Mucoromycotina.</title>
        <authorList>
            <person name="Muszewska A."/>
            <person name="Okrasinska A."/>
            <person name="Steczkiewicz K."/>
            <person name="Drgas O."/>
            <person name="Orlowska M."/>
            <person name="Perlinska-Lenart U."/>
            <person name="Aleksandrzak-Piekarczyk T."/>
            <person name="Szatraj K."/>
            <person name="Zielenkiewicz U."/>
            <person name="Pilsyk S."/>
            <person name="Malc E."/>
            <person name="Mieczkowski P."/>
            <person name="Kruszewska J.S."/>
            <person name="Biernat P."/>
            <person name="Pawlowska J."/>
        </authorList>
    </citation>
    <scope>NUCLEOTIDE SEQUENCE [LARGE SCALE GENOMIC DNA]</scope>
    <source>
        <strain evidence="12 13">CBS 142.35</strain>
    </source>
</reference>
<dbReference type="GO" id="GO:0031505">
    <property type="term" value="P:fungal-type cell wall organization"/>
    <property type="evidence" value="ECO:0007669"/>
    <property type="project" value="TreeGrafter"/>
</dbReference>
<dbReference type="EMBL" id="JAEPRB010000131">
    <property type="protein sequence ID" value="KAG2220739.1"/>
    <property type="molecule type" value="Genomic_DNA"/>
</dbReference>
<keyword evidence="5 10" id="KW-0732">Signal</keyword>
<organism evidence="12 13">
    <name type="scientific">Circinella minor</name>
    <dbReference type="NCBI Taxonomy" id="1195481"/>
    <lineage>
        <taxon>Eukaryota</taxon>
        <taxon>Fungi</taxon>
        <taxon>Fungi incertae sedis</taxon>
        <taxon>Mucoromycota</taxon>
        <taxon>Mucoromycotina</taxon>
        <taxon>Mucoromycetes</taxon>
        <taxon>Mucorales</taxon>
        <taxon>Lichtheimiaceae</taxon>
        <taxon>Circinella</taxon>
    </lineage>
</organism>
<dbReference type="AlphaFoldDB" id="A0A8H7RZG4"/>
<dbReference type="InterPro" id="IPR004886">
    <property type="entry name" value="Glucanosyltransferase"/>
</dbReference>
<dbReference type="Pfam" id="PF03198">
    <property type="entry name" value="Glyco_hydro_72"/>
    <property type="match status" value="1"/>
</dbReference>
<evidence type="ECO:0000256" key="10">
    <source>
        <dbReference type="RuleBase" id="RU361209"/>
    </source>
</evidence>
<comment type="subcellular location">
    <subcellularLocation>
        <location evidence="1">Cell envelope</location>
    </subcellularLocation>
    <subcellularLocation>
        <location evidence="10">Cell membrane</location>
        <topology evidence="10">Lipid-anchor</topology>
        <topology evidence="10">GPI-anchor</topology>
    </subcellularLocation>
    <subcellularLocation>
        <location evidence="2">Membrane</location>
        <topology evidence="2">Lipid-anchor</topology>
        <topology evidence="2">GPI-anchor</topology>
    </subcellularLocation>
</comment>
<evidence type="ECO:0000313" key="13">
    <source>
        <dbReference type="Proteomes" id="UP000646827"/>
    </source>
</evidence>
<dbReference type="PANTHER" id="PTHR31468:SF2">
    <property type="entry name" value="1,3-BETA-GLUCANOSYLTRANSFERASE GAS1"/>
    <property type="match status" value="1"/>
</dbReference>
<dbReference type="SMART" id="SM00768">
    <property type="entry name" value="X8"/>
    <property type="match status" value="1"/>
</dbReference>
<evidence type="ECO:0000256" key="8">
    <source>
        <dbReference type="ARBA" id="ARBA00023180"/>
    </source>
</evidence>
<keyword evidence="10" id="KW-0808">Transferase</keyword>
<dbReference type="GO" id="GO:0071970">
    <property type="term" value="P:fungal-type cell wall (1-&gt;3)-beta-D-glucan biosynthetic process"/>
    <property type="evidence" value="ECO:0007669"/>
    <property type="project" value="TreeGrafter"/>
</dbReference>
<dbReference type="GO" id="GO:0098552">
    <property type="term" value="C:side of membrane"/>
    <property type="evidence" value="ECO:0007669"/>
    <property type="project" value="UniProtKB-KW"/>
</dbReference>
<keyword evidence="7" id="KW-1015">Disulfide bond</keyword>
<dbReference type="GO" id="GO:0005886">
    <property type="term" value="C:plasma membrane"/>
    <property type="evidence" value="ECO:0007669"/>
    <property type="project" value="UniProtKB-SubCell"/>
</dbReference>
<name>A0A8H7RZG4_9FUNG</name>
<keyword evidence="6 10" id="KW-0472">Membrane</keyword>
<evidence type="ECO:0000256" key="3">
    <source>
        <dbReference type="ARBA" id="ARBA00007528"/>
    </source>
</evidence>
<dbReference type="Pfam" id="PF07983">
    <property type="entry name" value="X8"/>
    <property type="match status" value="1"/>
</dbReference>
<comment type="similarity">
    <text evidence="3 10">Belongs to the glycosyl hydrolase 72 family.</text>
</comment>
<feature type="domain" description="X8" evidence="11">
    <location>
        <begin position="375"/>
        <end position="468"/>
    </location>
</feature>